<dbReference type="InterPro" id="IPR004883">
    <property type="entry name" value="LOB"/>
</dbReference>
<gene>
    <name evidence="3" type="ORF">MANES_02G180900</name>
</gene>
<dbReference type="PANTHER" id="PTHR31301:SF206">
    <property type="entry name" value="LOB DOMAIN-CONTAINING PROTEIN 1"/>
    <property type="match status" value="1"/>
</dbReference>
<name>A0A2C9WFD2_MANES</name>
<dbReference type="PANTHER" id="PTHR31301">
    <property type="entry name" value="LOB DOMAIN-CONTAINING PROTEIN 4-RELATED"/>
    <property type="match status" value="1"/>
</dbReference>
<dbReference type="Pfam" id="PF03195">
    <property type="entry name" value="LOB"/>
    <property type="match status" value="1"/>
</dbReference>
<dbReference type="SMR" id="A0A2C9WFD2"/>
<feature type="domain" description="LOB" evidence="2">
    <location>
        <begin position="66"/>
        <end position="114"/>
    </location>
</feature>
<organism evidence="3">
    <name type="scientific">Manihot esculenta</name>
    <name type="common">Cassava</name>
    <name type="synonym">Jatropha manihot</name>
    <dbReference type="NCBI Taxonomy" id="3983"/>
    <lineage>
        <taxon>Eukaryota</taxon>
        <taxon>Viridiplantae</taxon>
        <taxon>Streptophyta</taxon>
        <taxon>Embryophyta</taxon>
        <taxon>Tracheophyta</taxon>
        <taxon>Spermatophyta</taxon>
        <taxon>Magnoliopsida</taxon>
        <taxon>eudicotyledons</taxon>
        <taxon>Gunneridae</taxon>
        <taxon>Pentapetalae</taxon>
        <taxon>rosids</taxon>
        <taxon>fabids</taxon>
        <taxon>Malpighiales</taxon>
        <taxon>Euphorbiaceae</taxon>
        <taxon>Crotonoideae</taxon>
        <taxon>Manihoteae</taxon>
        <taxon>Manihot</taxon>
    </lineage>
</organism>
<protein>
    <recommendedName>
        <fullName evidence="2">LOB domain-containing protein</fullName>
    </recommendedName>
</protein>
<reference evidence="3" key="1">
    <citation type="submission" date="2016-02" db="EMBL/GenBank/DDBJ databases">
        <title>WGS assembly of Manihot esculenta.</title>
        <authorList>
            <person name="Bredeson J.V."/>
            <person name="Prochnik S.E."/>
            <person name="Lyons J.B."/>
            <person name="Schmutz J."/>
            <person name="Grimwood J."/>
            <person name="Vrebalov J."/>
            <person name="Bart R.S."/>
            <person name="Amuge T."/>
            <person name="Ferguson M.E."/>
            <person name="Green R."/>
            <person name="Putnam N."/>
            <person name="Stites J."/>
            <person name="Rounsley S."/>
            <person name="Rokhsar D.S."/>
        </authorList>
    </citation>
    <scope>NUCLEOTIDE SEQUENCE [LARGE SCALE GENOMIC DNA]</scope>
    <source>
        <tissue evidence="3">Leaf</tissue>
    </source>
</reference>
<evidence type="ECO:0000256" key="1">
    <source>
        <dbReference type="ARBA" id="ARBA00005474"/>
    </source>
</evidence>
<evidence type="ECO:0000313" key="3">
    <source>
        <dbReference type="EMBL" id="OAY58474.1"/>
    </source>
</evidence>
<dbReference type="PROSITE" id="PS50891">
    <property type="entry name" value="LOB"/>
    <property type="match status" value="1"/>
</dbReference>
<comment type="similarity">
    <text evidence="1">Belongs to the LOB domain-containing protein family.</text>
</comment>
<dbReference type="STRING" id="3983.A0A2C9WFD2"/>
<dbReference type="AlphaFoldDB" id="A0A2C9WFD2"/>
<proteinExistence type="inferred from homology"/>
<dbReference type="EMBL" id="CM004388">
    <property type="protein sequence ID" value="OAY58474.1"/>
    <property type="molecule type" value="Genomic_DNA"/>
</dbReference>
<evidence type="ECO:0000259" key="2">
    <source>
        <dbReference type="PROSITE" id="PS50891"/>
    </source>
</evidence>
<accession>A0A2C9WFD2</accession>
<sequence>MHCRLLISDHEVTLSNLLPPFHTVVDYSQKDREVCYRPLSSSAVAPSSLVELLIGRSSRCCRCCLSPCATCEILRRRSAEKCVLARYFPLIEPKKFTIAHRVFGASNIIKFLQL</sequence>